<dbReference type="PROSITE" id="PS50043">
    <property type="entry name" value="HTH_LUXR_2"/>
    <property type="match status" value="1"/>
</dbReference>
<feature type="transmembrane region" description="Helical" evidence="4">
    <location>
        <begin position="108"/>
        <end position="132"/>
    </location>
</feature>
<name>A0A2K2U3C1_9ACTN</name>
<keyword evidence="4" id="KW-1133">Transmembrane helix</keyword>
<evidence type="ECO:0000313" key="7">
    <source>
        <dbReference type="Proteomes" id="UP000236488"/>
    </source>
</evidence>
<feature type="transmembrane region" description="Helical" evidence="4">
    <location>
        <begin position="273"/>
        <end position="292"/>
    </location>
</feature>
<reference evidence="6 7" key="1">
    <citation type="journal article" date="2018" name="Int. J. Syst. Evol. Microbiol.">
        <title>Rubneribacter badeniensis gen. nov., sp. nov. and Enteroscipio rubneri gen. nov., sp. nov., new members of the Eggerthellaceae isolated from human faeces.</title>
        <authorList>
            <person name="Danylec N."/>
            <person name="Gobl A."/>
            <person name="Stoll D.A."/>
            <person name="Hetzer B."/>
            <person name="Kulling S.E."/>
            <person name="Huch M."/>
        </authorList>
    </citation>
    <scope>NUCLEOTIDE SEQUENCE [LARGE SCALE GENOMIC DNA]</scope>
    <source>
        <strain evidence="6 7">ResAG-85</strain>
    </source>
</reference>
<dbReference type="InterPro" id="IPR036388">
    <property type="entry name" value="WH-like_DNA-bd_sf"/>
</dbReference>
<dbReference type="PRINTS" id="PR00038">
    <property type="entry name" value="HTHLUXR"/>
</dbReference>
<feature type="transmembrane region" description="Helical" evidence="4">
    <location>
        <begin position="244"/>
        <end position="266"/>
    </location>
</feature>
<feature type="transmembrane region" description="Helical" evidence="4">
    <location>
        <begin position="144"/>
        <end position="163"/>
    </location>
</feature>
<feature type="transmembrane region" description="Helical" evidence="4">
    <location>
        <begin position="84"/>
        <end position="102"/>
    </location>
</feature>
<dbReference type="PANTHER" id="PTHR44688:SF16">
    <property type="entry name" value="DNA-BINDING TRANSCRIPTIONAL ACTIVATOR DEVR_DOSR"/>
    <property type="match status" value="1"/>
</dbReference>
<protein>
    <submittedName>
        <fullName evidence="6">LuxR family transcriptional regulator</fullName>
    </submittedName>
</protein>
<evidence type="ECO:0000259" key="5">
    <source>
        <dbReference type="PROSITE" id="PS50043"/>
    </source>
</evidence>
<dbReference type="AlphaFoldDB" id="A0A2K2U3C1"/>
<dbReference type="InterPro" id="IPR000792">
    <property type="entry name" value="Tscrpt_reg_LuxR_C"/>
</dbReference>
<feature type="transmembrane region" description="Helical" evidence="4">
    <location>
        <begin position="21"/>
        <end position="39"/>
    </location>
</feature>
<feature type="transmembrane region" description="Helical" evidence="4">
    <location>
        <begin position="209"/>
        <end position="232"/>
    </location>
</feature>
<evidence type="ECO:0000256" key="2">
    <source>
        <dbReference type="ARBA" id="ARBA00023125"/>
    </source>
</evidence>
<evidence type="ECO:0000256" key="4">
    <source>
        <dbReference type="SAM" id="Phobius"/>
    </source>
</evidence>
<dbReference type="Pfam" id="PF00196">
    <property type="entry name" value="GerE"/>
    <property type="match status" value="1"/>
</dbReference>
<feature type="domain" description="HTH luxR-type" evidence="5">
    <location>
        <begin position="421"/>
        <end position="486"/>
    </location>
</feature>
<keyword evidence="7" id="KW-1185">Reference proteome</keyword>
<dbReference type="CDD" id="cd06170">
    <property type="entry name" value="LuxR_C_like"/>
    <property type="match status" value="1"/>
</dbReference>
<keyword evidence="4" id="KW-0472">Membrane</keyword>
<dbReference type="GO" id="GO:0006355">
    <property type="term" value="P:regulation of DNA-templated transcription"/>
    <property type="evidence" value="ECO:0007669"/>
    <property type="project" value="InterPro"/>
</dbReference>
<feature type="transmembrane region" description="Helical" evidence="4">
    <location>
        <begin position="333"/>
        <end position="352"/>
    </location>
</feature>
<organism evidence="6 7">
    <name type="scientific">Rubneribacter badeniensis</name>
    <dbReference type="NCBI Taxonomy" id="2070688"/>
    <lineage>
        <taxon>Bacteria</taxon>
        <taxon>Bacillati</taxon>
        <taxon>Actinomycetota</taxon>
        <taxon>Coriobacteriia</taxon>
        <taxon>Eggerthellales</taxon>
        <taxon>Eggerthellaceae</taxon>
        <taxon>Rubneribacter</taxon>
    </lineage>
</organism>
<keyword evidence="3" id="KW-0804">Transcription</keyword>
<keyword evidence="2" id="KW-0238">DNA-binding</keyword>
<dbReference type="InterPro" id="IPR016032">
    <property type="entry name" value="Sig_transdc_resp-reg_C-effctor"/>
</dbReference>
<dbReference type="SMART" id="SM00421">
    <property type="entry name" value="HTH_LUXR"/>
    <property type="match status" value="1"/>
</dbReference>
<keyword evidence="1" id="KW-0805">Transcription regulation</keyword>
<dbReference type="EMBL" id="PPEL01000064">
    <property type="protein sequence ID" value="PNV64836.1"/>
    <property type="molecule type" value="Genomic_DNA"/>
</dbReference>
<keyword evidence="4" id="KW-0812">Transmembrane</keyword>
<dbReference type="GO" id="GO:0003677">
    <property type="term" value="F:DNA binding"/>
    <property type="evidence" value="ECO:0007669"/>
    <property type="project" value="UniProtKB-KW"/>
</dbReference>
<feature type="transmembrane region" description="Helical" evidence="4">
    <location>
        <begin position="169"/>
        <end position="188"/>
    </location>
</feature>
<proteinExistence type="predicted"/>
<dbReference type="Gene3D" id="1.10.10.10">
    <property type="entry name" value="Winged helix-like DNA-binding domain superfamily/Winged helix DNA-binding domain"/>
    <property type="match status" value="1"/>
</dbReference>
<dbReference type="SUPFAM" id="SSF46894">
    <property type="entry name" value="C-terminal effector domain of the bipartite response regulators"/>
    <property type="match status" value="1"/>
</dbReference>
<evidence type="ECO:0000256" key="3">
    <source>
        <dbReference type="ARBA" id="ARBA00023163"/>
    </source>
</evidence>
<comment type="caution">
    <text evidence="6">The sequence shown here is derived from an EMBL/GenBank/DDBJ whole genome shotgun (WGS) entry which is preliminary data.</text>
</comment>
<dbReference type="PANTHER" id="PTHR44688">
    <property type="entry name" value="DNA-BINDING TRANSCRIPTIONAL ACTIVATOR DEVR_DOSR"/>
    <property type="match status" value="1"/>
</dbReference>
<feature type="transmembrane region" description="Helical" evidence="4">
    <location>
        <begin position="364"/>
        <end position="383"/>
    </location>
</feature>
<feature type="transmembrane region" description="Helical" evidence="4">
    <location>
        <begin position="298"/>
        <end position="321"/>
    </location>
</feature>
<evidence type="ECO:0000313" key="6">
    <source>
        <dbReference type="EMBL" id="PNV64836.1"/>
    </source>
</evidence>
<gene>
    <name evidence="6" type="ORF">C2L80_09790</name>
</gene>
<dbReference type="Proteomes" id="UP000236488">
    <property type="component" value="Unassembled WGS sequence"/>
</dbReference>
<dbReference type="RefSeq" id="WP_103263116.1">
    <property type="nucleotide sequence ID" value="NZ_PPEL01000064.1"/>
</dbReference>
<accession>A0A2K2U3C1</accession>
<evidence type="ECO:0000256" key="1">
    <source>
        <dbReference type="ARBA" id="ARBA00023015"/>
    </source>
</evidence>
<sequence length="501" mass="52782">MEKLRGAWGAALGASLSPKRVAGAALQWLWMLMMFYSIVPYRFSSDVRGSLYMGLLISLVAMVVTMLFVAVIVRRERVGSNRSIVGGSAFMMSAGSVLAPFSDPTTPAGMLALGLSAVMTGTGSAVLFLCWIELESGLGGRVALVELAGSLCAAFAAGSVLIAGPTVPVVASIVVMPMLSAVLLRRCTASLPAASAPRESEQQLSRSTVALFVKALAGAVLIGVLMGFFDVVSGCKTYEVQDVYGTFLFLTGLAGALAICLIAVFLHRDGIFYSYRVSMLVLCLGCLFTPFMSDNNTYSSALIFGGYHCFVLVLCVVCIDVSSSFRVSPARAIGLGFVALYGGETAGSLFAHSLEATGASMFDLTLVTLVAVSLLLIAHLFLFTETDLIKIGIGEVSLVGAAAPSETPADEVADPVDPSVIIAERFSLSPRETDVLPLLLEGRTISRIQETLFISAGTVSTHIRHIYQKTGVDNRQELIDLAHETVEQAERGAAGEQGEAG</sequence>
<feature type="transmembrane region" description="Helical" evidence="4">
    <location>
        <begin position="51"/>
        <end position="72"/>
    </location>
</feature>